<dbReference type="InterPro" id="IPR035919">
    <property type="entry name" value="EAL_sf"/>
</dbReference>
<dbReference type="InterPro" id="IPR029787">
    <property type="entry name" value="Nucleotide_cyclase"/>
</dbReference>
<dbReference type="CDD" id="cd00130">
    <property type="entry name" value="PAS"/>
    <property type="match status" value="1"/>
</dbReference>
<dbReference type="SMART" id="SM00052">
    <property type="entry name" value="EAL"/>
    <property type="match status" value="1"/>
</dbReference>
<dbReference type="CDD" id="cd01948">
    <property type="entry name" value="EAL"/>
    <property type="match status" value="1"/>
</dbReference>
<dbReference type="InterPro" id="IPR000160">
    <property type="entry name" value="GGDEF_dom"/>
</dbReference>
<organism evidence="5 6">
    <name type="scientific">Actinospica durhamensis</name>
    <dbReference type="NCBI Taxonomy" id="1508375"/>
    <lineage>
        <taxon>Bacteria</taxon>
        <taxon>Bacillati</taxon>
        <taxon>Actinomycetota</taxon>
        <taxon>Actinomycetes</taxon>
        <taxon>Catenulisporales</taxon>
        <taxon>Actinospicaceae</taxon>
        <taxon>Actinospica</taxon>
    </lineage>
</organism>
<keyword evidence="1" id="KW-0472">Membrane</keyword>
<dbReference type="Pfam" id="PF08448">
    <property type="entry name" value="PAS_4"/>
    <property type="match status" value="1"/>
</dbReference>
<keyword evidence="1" id="KW-1133">Transmembrane helix</keyword>
<dbReference type="SMART" id="SM00267">
    <property type="entry name" value="GGDEF"/>
    <property type="match status" value="1"/>
</dbReference>
<feature type="domain" description="PAS" evidence="2">
    <location>
        <begin position="472"/>
        <end position="508"/>
    </location>
</feature>
<keyword evidence="6" id="KW-1185">Reference proteome</keyword>
<feature type="transmembrane region" description="Helical" evidence="1">
    <location>
        <begin position="209"/>
        <end position="231"/>
    </location>
</feature>
<dbReference type="PROSITE" id="PS50883">
    <property type="entry name" value="EAL"/>
    <property type="match status" value="1"/>
</dbReference>
<gene>
    <name evidence="5" type="ORF">KDL01_20525</name>
</gene>
<feature type="transmembrane region" description="Helical" evidence="1">
    <location>
        <begin position="78"/>
        <end position="100"/>
    </location>
</feature>
<protein>
    <submittedName>
        <fullName evidence="5">EAL domain-containing protein</fullName>
    </submittedName>
</protein>
<name>A0A941ER72_9ACTN</name>
<evidence type="ECO:0000259" key="2">
    <source>
        <dbReference type="PROSITE" id="PS50112"/>
    </source>
</evidence>
<proteinExistence type="predicted"/>
<dbReference type="InterPro" id="IPR000014">
    <property type="entry name" value="PAS"/>
</dbReference>
<dbReference type="NCBIfam" id="TIGR00229">
    <property type="entry name" value="sensory_box"/>
    <property type="match status" value="1"/>
</dbReference>
<dbReference type="PROSITE" id="PS50887">
    <property type="entry name" value="GGDEF"/>
    <property type="match status" value="1"/>
</dbReference>
<dbReference type="InterPro" id="IPR001633">
    <property type="entry name" value="EAL_dom"/>
</dbReference>
<sequence length="1024" mass="108789">MRVLLAAGLVAAALCLPDHVGAGWTIFGTAAVVALSVAVWIHPPAYRTPLYWGLGALVCMLAAQLCVLAGVRSHPPRGASLVDLFVFAACVAAAGVLAGTISRRVRGWDPGFLLDVTIVVAGATATIWLYLIAPYVVHDPDQLLLARLTLTMYPALSMILIVLTVMLVRGAAQTSRGIAVVVMGVAGLVFSNVFMLVTRVNDATSQGFWTNAAVAGAGWMFFQLCWAAAPLHVPGPRCPSAAGRWPRRPMTVRRLVVLLVVALANPVILNIQISRGQVAPLGHFPVVGGAVFLAVIARLSFVGADHLDSVRRLNTLIEAQPRISSAPSTTELAQVAAEIAGNLLGGRGEASVILVTGGRLSVGSWHEPEALLKPDPDHWRTMAVTWGPNEPGVPLERFLGPEEVAYRDGVGSVTALACPIHTARSRAEGRPPGLLVVAGTRGRVTDAADPLALLAAQVGESLERIGVTMRMARSHLRAMTASVSDAILVIDDEGVVRYANIAAEALFGGRAGQGRELAELVGPEHARALATSADNSTLRWTLPGGDHIVEAAVDDRRADPTVEGLVLTLRDVTKLHTLENELRRRATHDQETGLENRLAFTTHLAQVRAGEGTAFGVLAVAVDDLPEITEESGADHANRVLDEFARRLVGVFGLERPEVARVDAATLALLVVGTPSLPSPETLLGRVRAVGSRPLIIADRAVTVSVSAGFAAFPGDGPSEQALEDALLALRAAQRNSPRGLAAFDPEMRETSREQAEMRAGLNEALSDGAFWLEYQPVVDLATRLPLGAEALIRWRKPDGTRVRPDVFVPFAEQTGQIVPMGAWVLRRALQDYLSWPRLGQGADGNGRLRVNVNVSPVQLREPDFLGQVRALLGETGLPPASLVLEVTESGIVAQVETLVQARALGVGVAMDDFGTGYSSLSSLRRLPISTVKIDKAFVDGIATDPVQYALVEGIVRLADELGLTTVAEGVELEEQHARLLAAGCRCGQGYLYSRPLPAADFEAWLRESVEPSERPGRQAPGGT</sequence>
<dbReference type="PANTHER" id="PTHR44757:SF2">
    <property type="entry name" value="BIOFILM ARCHITECTURE MAINTENANCE PROTEIN MBAA"/>
    <property type="match status" value="1"/>
</dbReference>
<evidence type="ECO:0000256" key="1">
    <source>
        <dbReference type="SAM" id="Phobius"/>
    </source>
</evidence>
<feature type="transmembrane region" description="Helical" evidence="1">
    <location>
        <begin position="112"/>
        <end position="132"/>
    </location>
</feature>
<dbReference type="InterPro" id="IPR035965">
    <property type="entry name" value="PAS-like_dom_sf"/>
</dbReference>
<dbReference type="SUPFAM" id="SSF55785">
    <property type="entry name" value="PYP-like sensor domain (PAS domain)"/>
    <property type="match status" value="1"/>
</dbReference>
<feature type="transmembrane region" description="Helical" evidence="1">
    <location>
        <begin position="178"/>
        <end position="197"/>
    </location>
</feature>
<feature type="domain" description="GGDEF" evidence="4">
    <location>
        <begin position="613"/>
        <end position="746"/>
    </location>
</feature>
<dbReference type="SUPFAM" id="SSF55073">
    <property type="entry name" value="Nucleotide cyclase"/>
    <property type="match status" value="1"/>
</dbReference>
<dbReference type="PROSITE" id="PS50112">
    <property type="entry name" value="PAS"/>
    <property type="match status" value="1"/>
</dbReference>
<dbReference type="InterPro" id="IPR013656">
    <property type="entry name" value="PAS_4"/>
</dbReference>
<dbReference type="Pfam" id="PF00990">
    <property type="entry name" value="GGDEF"/>
    <property type="match status" value="1"/>
</dbReference>
<accession>A0A941ER72</accession>
<dbReference type="Gene3D" id="3.30.70.270">
    <property type="match status" value="1"/>
</dbReference>
<dbReference type="SUPFAM" id="SSF141868">
    <property type="entry name" value="EAL domain-like"/>
    <property type="match status" value="1"/>
</dbReference>
<keyword evidence="1" id="KW-0812">Transmembrane</keyword>
<dbReference type="InterPro" id="IPR043128">
    <property type="entry name" value="Rev_trsase/Diguanyl_cyclase"/>
</dbReference>
<dbReference type="RefSeq" id="WP_212530164.1">
    <property type="nucleotide sequence ID" value="NZ_JAGSOG010000104.1"/>
</dbReference>
<dbReference type="Pfam" id="PF00563">
    <property type="entry name" value="EAL"/>
    <property type="match status" value="1"/>
</dbReference>
<reference evidence="5" key="1">
    <citation type="submission" date="2021-04" db="EMBL/GenBank/DDBJ databases">
        <title>Genome based classification of Actinospica acidithermotolerans sp. nov., an actinobacterium isolated from an Indonesian hot spring.</title>
        <authorList>
            <person name="Kusuma A.B."/>
            <person name="Putra K.E."/>
            <person name="Nafisah S."/>
            <person name="Loh J."/>
            <person name="Nouioui I."/>
            <person name="Goodfellow M."/>
        </authorList>
    </citation>
    <scope>NUCLEOTIDE SEQUENCE</scope>
    <source>
        <strain evidence="5">CSCA 57</strain>
    </source>
</reference>
<dbReference type="Gene3D" id="3.30.450.20">
    <property type="entry name" value="PAS domain"/>
    <property type="match status" value="1"/>
</dbReference>
<dbReference type="PANTHER" id="PTHR44757">
    <property type="entry name" value="DIGUANYLATE CYCLASE DGCP"/>
    <property type="match status" value="1"/>
</dbReference>
<comment type="caution">
    <text evidence="5">The sequence shown here is derived from an EMBL/GenBank/DDBJ whole genome shotgun (WGS) entry which is preliminary data.</text>
</comment>
<dbReference type="EMBL" id="JAGSOG010000104">
    <property type="protein sequence ID" value="MBR7835673.1"/>
    <property type="molecule type" value="Genomic_DNA"/>
</dbReference>
<evidence type="ECO:0000259" key="4">
    <source>
        <dbReference type="PROSITE" id="PS50887"/>
    </source>
</evidence>
<feature type="transmembrane region" description="Helical" evidence="1">
    <location>
        <begin position="252"/>
        <end position="271"/>
    </location>
</feature>
<feature type="transmembrane region" description="Helical" evidence="1">
    <location>
        <begin position="50"/>
        <end position="72"/>
    </location>
</feature>
<feature type="transmembrane region" description="Helical" evidence="1">
    <location>
        <begin position="152"/>
        <end position="171"/>
    </location>
</feature>
<dbReference type="Proteomes" id="UP000675781">
    <property type="component" value="Unassembled WGS sequence"/>
</dbReference>
<evidence type="ECO:0000259" key="3">
    <source>
        <dbReference type="PROSITE" id="PS50883"/>
    </source>
</evidence>
<dbReference type="Gene3D" id="3.20.20.450">
    <property type="entry name" value="EAL domain"/>
    <property type="match status" value="1"/>
</dbReference>
<feature type="domain" description="EAL" evidence="3">
    <location>
        <begin position="755"/>
        <end position="1010"/>
    </location>
</feature>
<evidence type="ECO:0000313" key="6">
    <source>
        <dbReference type="Proteomes" id="UP000675781"/>
    </source>
</evidence>
<evidence type="ECO:0000313" key="5">
    <source>
        <dbReference type="EMBL" id="MBR7835673.1"/>
    </source>
</evidence>
<feature type="transmembrane region" description="Helical" evidence="1">
    <location>
        <begin position="25"/>
        <end position="43"/>
    </location>
</feature>
<dbReference type="InterPro" id="IPR052155">
    <property type="entry name" value="Biofilm_reg_signaling"/>
</dbReference>
<dbReference type="AlphaFoldDB" id="A0A941ER72"/>